<dbReference type="SMART" id="SM00710">
    <property type="entry name" value="PbH1"/>
    <property type="match status" value="7"/>
</dbReference>
<dbReference type="InterPro" id="IPR012334">
    <property type="entry name" value="Pectin_lyas_fold"/>
</dbReference>
<dbReference type="NCBIfam" id="TIGR03804">
    <property type="entry name" value="para_beta_helix"/>
    <property type="match status" value="1"/>
</dbReference>
<dbReference type="AlphaFoldDB" id="A0A6C0AFJ8"/>
<reference evidence="1" key="1">
    <citation type="journal article" date="2020" name="Nature">
        <title>Giant virus diversity and host interactions through global metagenomics.</title>
        <authorList>
            <person name="Schulz F."/>
            <person name="Roux S."/>
            <person name="Paez-Espino D."/>
            <person name="Jungbluth S."/>
            <person name="Walsh D.A."/>
            <person name="Denef V.J."/>
            <person name="McMahon K.D."/>
            <person name="Konstantinidis K.T."/>
            <person name="Eloe-Fadrosh E.A."/>
            <person name="Kyrpides N.C."/>
            <person name="Woyke T."/>
        </authorList>
    </citation>
    <scope>NUCLEOTIDE SEQUENCE</scope>
    <source>
        <strain evidence="1">GVMAG-S-1021933-23</strain>
    </source>
</reference>
<protein>
    <submittedName>
        <fullName evidence="1">Uncharacterized protein</fullName>
    </submittedName>
</protein>
<proteinExistence type="predicted"/>
<name>A0A6C0AFJ8_9ZZZZ</name>
<dbReference type="SUPFAM" id="SSF51126">
    <property type="entry name" value="Pectin lyase-like"/>
    <property type="match status" value="2"/>
</dbReference>
<sequence length="578" mass="62565">MFTVSNLKNAGPGSLRQAIIDLNLSVSLNNSIVFSVSGTILIETSLPHIKKNVSLNGKTAPGYTSSPVIKIDFNKCDGIYFSGILYKSEILGISFFNSSGDLLSIINSNFLLIDNCVFEEAEHNGILIFKSQNITIGSNDSFNSNYVSNYISKNKNNGILLYKSNGVRFIANVITNNLKNGIHLYESSFNIIGGEQYTNSEGISNNPTGSENKVPPVFIILPLGNTISGNFKNGVLIDKDSEFNFLHANTIGTDRSGTYGIGNHLNGVLIQNSDNNSLTGCKIYNDPFVYYNVISGNGKNGLDIKNSRNTTVQGNFFGLGADNNSVIPNKMNGCVFSGNTSYVIFGGVIPLGNNSSGNLKNGLLITDRAKKTLSFNLFAGLYSFGNAAPNGENGVLINCNSSENSIRTCVLSGNLKNGIKISDNASFVKIDPCIIGLNTRGIEIMPNNENGLLICGKAKDIYLNSDNASVIPRTTISGNLESGIKIEDCVEKVFINKCIIGLDVSMQNKMSNGKFGVNLKDNIKKIIIRKTNISGNIENGIIINREVENVKLEKNIIGENIFKEPIPNKLPQILDLRN</sequence>
<organism evidence="1">
    <name type="scientific">viral metagenome</name>
    <dbReference type="NCBI Taxonomy" id="1070528"/>
    <lineage>
        <taxon>unclassified sequences</taxon>
        <taxon>metagenomes</taxon>
        <taxon>organismal metagenomes</taxon>
    </lineage>
</organism>
<evidence type="ECO:0000313" key="1">
    <source>
        <dbReference type="EMBL" id="QHS78538.1"/>
    </source>
</evidence>
<dbReference type="Gene3D" id="2.160.20.10">
    <property type="entry name" value="Single-stranded right-handed beta-helix, Pectin lyase-like"/>
    <property type="match status" value="3"/>
</dbReference>
<dbReference type="InterPro" id="IPR006626">
    <property type="entry name" value="PbH1"/>
</dbReference>
<dbReference type="InterPro" id="IPR011050">
    <property type="entry name" value="Pectin_lyase_fold/virulence"/>
</dbReference>
<dbReference type="EMBL" id="MN740599">
    <property type="protein sequence ID" value="QHS78538.1"/>
    <property type="molecule type" value="Genomic_DNA"/>
</dbReference>
<accession>A0A6C0AFJ8</accession>
<dbReference type="InterPro" id="IPR022441">
    <property type="entry name" value="Para_beta_helix_rpt-2"/>
</dbReference>